<dbReference type="RefSeq" id="WP_271275528.1">
    <property type="nucleotide sequence ID" value="NZ_BAABFD010000026.1"/>
</dbReference>
<evidence type="ECO:0000256" key="1">
    <source>
        <dbReference type="SAM" id="MobiDB-lite"/>
    </source>
</evidence>
<sequence length="327" mass="35913">MTDTNTSTIASFHLIRYDSARAMRHMAFDRPLLRRTGGLLFWRLLGTGRGRAMSLGADLRRWALFAVWRGEDDLDEFLRASPIAARWRAEASEYWQARLSPMASRGAWSGRDPFAPPPPLKPSETPRGPSKPTAPTGDTPGDSHRAERVRGMGGSYRSGATGDIPGEPLRSERVQGVGGFLGSGVPGDAPRKPLRGEATGVLFESPGAFGAGAARRGGGPVAVLTRASIRPRRLVAFYRSVPPVDALLRRQDGCLASIGIGEWPLARQATFSLWRDREAVRAFAYRGEAHRRVIERVRADDWYAEELFARFTPYASEGTWDGADPLR</sequence>
<keyword evidence="3" id="KW-1185">Reference proteome</keyword>
<name>A0ABT4SSK5_9ACTN</name>
<organism evidence="2 3">
    <name type="scientific">Nonomuraea ferruginea</name>
    <dbReference type="NCBI Taxonomy" id="46174"/>
    <lineage>
        <taxon>Bacteria</taxon>
        <taxon>Bacillati</taxon>
        <taxon>Actinomycetota</taxon>
        <taxon>Actinomycetes</taxon>
        <taxon>Streptosporangiales</taxon>
        <taxon>Streptosporangiaceae</taxon>
        <taxon>Nonomuraea</taxon>
    </lineage>
</organism>
<feature type="region of interest" description="Disordered" evidence="1">
    <location>
        <begin position="106"/>
        <end position="171"/>
    </location>
</feature>
<dbReference type="CDD" id="cd21650">
    <property type="entry name" value="CrtA-like"/>
    <property type="match status" value="1"/>
</dbReference>
<proteinExistence type="predicted"/>
<dbReference type="Proteomes" id="UP001212498">
    <property type="component" value="Unassembled WGS sequence"/>
</dbReference>
<gene>
    <name evidence="2" type="ORF">OUY24_06370</name>
</gene>
<feature type="compositionally biased region" description="Basic and acidic residues" evidence="1">
    <location>
        <begin position="141"/>
        <end position="150"/>
    </location>
</feature>
<evidence type="ECO:0000313" key="3">
    <source>
        <dbReference type="Proteomes" id="UP001212498"/>
    </source>
</evidence>
<protein>
    <recommendedName>
        <fullName evidence="4">Spheroidene monooxygenase</fullName>
    </recommendedName>
</protein>
<reference evidence="2 3" key="1">
    <citation type="submission" date="2022-11" db="EMBL/GenBank/DDBJ databases">
        <title>Nonomuraea corallina sp. nov., a new species of the genus Nonomuraea isolated from sea side sediment in Thai sea.</title>
        <authorList>
            <person name="Ngamcharungchit C."/>
            <person name="Matsumoto A."/>
            <person name="Suriyachadkun C."/>
            <person name="Panbangred W."/>
            <person name="Inahashi Y."/>
            <person name="Intra B."/>
        </authorList>
    </citation>
    <scope>NUCLEOTIDE SEQUENCE [LARGE SCALE GENOMIC DNA]</scope>
    <source>
        <strain evidence="2 3">DSM 43553</strain>
    </source>
</reference>
<comment type="caution">
    <text evidence="2">The sequence shown here is derived from an EMBL/GenBank/DDBJ whole genome shotgun (WGS) entry which is preliminary data.</text>
</comment>
<accession>A0ABT4SSK5</accession>
<dbReference type="InterPro" id="IPR049574">
    <property type="entry name" value="CrtA-like"/>
</dbReference>
<dbReference type="EMBL" id="JAPNUD010000011">
    <property type="protein sequence ID" value="MDA0640238.1"/>
    <property type="molecule type" value="Genomic_DNA"/>
</dbReference>
<evidence type="ECO:0000313" key="2">
    <source>
        <dbReference type="EMBL" id="MDA0640238.1"/>
    </source>
</evidence>
<evidence type="ECO:0008006" key="4">
    <source>
        <dbReference type="Google" id="ProtNLM"/>
    </source>
</evidence>